<dbReference type="EMBL" id="JAHRHJ020000010">
    <property type="protein sequence ID" value="KAH9297303.1"/>
    <property type="molecule type" value="Genomic_DNA"/>
</dbReference>
<dbReference type="Proteomes" id="UP000824469">
    <property type="component" value="Unassembled WGS sequence"/>
</dbReference>
<dbReference type="PANTHER" id="PTHR43194">
    <property type="entry name" value="HYDROLASE ALPHA/BETA FOLD FAMILY"/>
    <property type="match status" value="1"/>
</dbReference>
<evidence type="ECO:0000259" key="1">
    <source>
        <dbReference type="Pfam" id="PF00561"/>
    </source>
</evidence>
<dbReference type="GO" id="GO:0009507">
    <property type="term" value="C:chloroplast"/>
    <property type="evidence" value="ECO:0007669"/>
    <property type="project" value="TreeGrafter"/>
</dbReference>
<feature type="domain" description="AB hydrolase-1" evidence="1">
    <location>
        <begin position="2"/>
        <end position="90"/>
    </location>
</feature>
<gene>
    <name evidence="2" type="ORF">KI387_028985</name>
</gene>
<keyword evidence="3" id="KW-1185">Reference proteome</keyword>
<protein>
    <recommendedName>
        <fullName evidence="1">AB hydrolase-1 domain-containing protein</fullName>
    </recommendedName>
</protein>
<evidence type="ECO:0000313" key="2">
    <source>
        <dbReference type="EMBL" id="KAH9297303.1"/>
    </source>
</evidence>
<dbReference type="Pfam" id="PF00561">
    <property type="entry name" value="Abhydrolase_1"/>
    <property type="match status" value="1"/>
</dbReference>
<dbReference type="SUPFAM" id="SSF53474">
    <property type="entry name" value="alpha/beta-Hydrolases"/>
    <property type="match status" value="1"/>
</dbReference>
<organism evidence="2 3">
    <name type="scientific">Taxus chinensis</name>
    <name type="common">Chinese yew</name>
    <name type="synonym">Taxus wallichiana var. chinensis</name>
    <dbReference type="NCBI Taxonomy" id="29808"/>
    <lineage>
        <taxon>Eukaryota</taxon>
        <taxon>Viridiplantae</taxon>
        <taxon>Streptophyta</taxon>
        <taxon>Embryophyta</taxon>
        <taxon>Tracheophyta</taxon>
        <taxon>Spermatophyta</taxon>
        <taxon>Pinopsida</taxon>
        <taxon>Pinidae</taxon>
        <taxon>Conifers II</taxon>
        <taxon>Cupressales</taxon>
        <taxon>Taxaceae</taxon>
        <taxon>Taxus</taxon>
    </lineage>
</organism>
<dbReference type="PANTHER" id="PTHR43194:SF2">
    <property type="entry name" value="PEROXISOMAL MEMBRANE PROTEIN LPX1"/>
    <property type="match status" value="1"/>
</dbReference>
<dbReference type="InterPro" id="IPR050228">
    <property type="entry name" value="Carboxylesterase_BioH"/>
</dbReference>
<proteinExistence type="predicted"/>
<dbReference type="GO" id="GO:0003824">
    <property type="term" value="F:catalytic activity"/>
    <property type="evidence" value="ECO:0007669"/>
    <property type="project" value="InterPro"/>
</dbReference>
<name>A0AA38CHX2_TAXCH</name>
<dbReference type="OMA" id="SFGRWDI"/>
<dbReference type="PRINTS" id="PR00412">
    <property type="entry name" value="EPOXHYDRLASE"/>
</dbReference>
<dbReference type="Gene3D" id="3.40.50.1820">
    <property type="entry name" value="alpha/beta hydrolase"/>
    <property type="match status" value="1"/>
</dbReference>
<reference evidence="2 3" key="1">
    <citation type="journal article" date="2021" name="Nat. Plants">
        <title>The Taxus genome provides insights into paclitaxel biosynthesis.</title>
        <authorList>
            <person name="Xiong X."/>
            <person name="Gou J."/>
            <person name="Liao Q."/>
            <person name="Li Y."/>
            <person name="Zhou Q."/>
            <person name="Bi G."/>
            <person name="Li C."/>
            <person name="Du R."/>
            <person name="Wang X."/>
            <person name="Sun T."/>
            <person name="Guo L."/>
            <person name="Liang H."/>
            <person name="Lu P."/>
            <person name="Wu Y."/>
            <person name="Zhang Z."/>
            <person name="Ro D.K."/>
            <person name="Shang Y."/>
            <person name="Huang S."/>
            <person name="Yan J."/>
        </authorList>
    </citation>
    <scope>NUCLEOTIDE SEQUENCE [LARGE SCALE GENOMIC DNA]</scope>
    <source>
        <strain evidence="2">Ta-2019</strain>
    </source>
</reference>
<comment type="caution">
    <text evidence="2">The sequence shown here is derived from an EMBL/GenBank/DDBJ whole genome shotgun (WGS) entry which is preliminary data.</text>
</comment>
<evidence type="ECO:0000313" key="3">
    <source>
        <dbReference type="Proteomes" id="UP000824469"/>
    </source>
</evidence>
<dbReference type="InterPro" id="IPR000639">
    <property type="entry name" value="Epox_hydrolase-like"/>
</dbReference>
<sequence length="234" mass="26252">MADAGYHCYAPDWLGFGFSQKPQPGYDFLYTEEAFHEEFEKLLIELGIDSPFFMVTQGFLMGSYGLTWALKNPNKIKKLAILNSPLTPSASVPGLFKKLRFPLLGEFTCQNAIMAERFIEGGSPYVLKNEKADVYRLPYLSSSGPGFAILEAARKASFKDLSSRISSGFSFGRWDIPILVAWGIADKYLPQLEAETFQQNNVSLVTVNMLEGAGHLPQEDWPEKVVDSLKRYLK</sequence>
<dbReference type="PRINTS" id="PR00111">
    <property type="entry name" value="ABHYDROLASE"/>
</dbReference>
<dbReference type="InterPro" id="IPR000073">
    <property type="entry name" value="AB_hydrolase_1"/>
</dbReference>
<dbReference type="InterPro" id="IPR029058">
    <property type="entry name" value="AB_hydrolase_fold"/>
</dbReference>
<accession>A0AA38CHX2</accession>
<dbReference type="AlphaFoldDB" id="A0AA38CHX2"/>